<dbReference type="Pfam" id="PF00015">
    <property type="entry name" value="MCPsignal"/>
    <property type="match status" value="1"/>
</dbReference>
<keyword evidence="12" id="KW-1185">Reference proteome</keyword>
<evidence type="ECO:0000256" key="5">
    <source>
        <dbReference type="PROSITE-ProRule" id="PRU00284"/>
    </source>
</evidence>
<evidence type="ECO:0000313" key="12">
    <source>
        <dbReference type="Proteomes" id="UP000433101"/>
    </source>
</evidence>
<evidence type="ECO:0000256" key="3">
    <source>
        <dbReference type="ARBA" id="ARBA00023224"/>
    </source>
</evidence>
<evidence type="ECO:0000256" key="1">
    <source>
        <dbReference type="ARBA" id="ARBA00004429"/>
    </source>
</evidence>
<comment type="caution">
    <text evidence="11">The sequence shown here is derived from an EMBL/GenBank/DDBJ whole genome shotgun (WGS) entry which is preliminary data.</text>
</comment>
<dbReference type="Gene3D" id="1.10.287.950">
    <property type="entry name" value="Methyl-accepting chemotaxis protein"/>
    <property type="match status" value="1"/>
</dbReference>
<proteinExistence type="inferred from homology"/>
<organism evidence="11 12">
    <name type="scientific">Stappia sediminis</name>
    <dbReference type="NCBI Taxonomy" id="2692190"/>
    <lineage>
        <taxon>Bacteria</taxon>
        <taxon>Pseudomonadati</taxon>
        <taxon>Pseudomonadota</taxon>
        <taxon>Alphaproteobacteria</taxon>
        <taxon>Hyphomicrobiales</taxon>
        <taxon>Stappiaceae</taxon>
        <taxon>Stappia</taxon>
    </lineage>
</organism>
<evidence type="ECO:0000259" key="8">
    <source>
        <dbReference type="PROSITE" id="PS50111"/>
    </source>
</evidence>
<comment type="similarity">
    <text evidence="4">Belongs to the methyl-accepting chemotaxis (MCP) protein family.</text>
</comment>
<dbReference type="SUPFAM" id="SSF58104">
    <property type="entry name" value="Methyl-accepting chemotaxis protein (MCP) signaling domain"/>
    <property type="match status" value="1"/>
</dbReference>
<dbReference type="InterPro" id="IPR029151">
    <property type="entry name" value="Sensor-like_sf"/>
</dbReference>
<dbReference type="EMBL" id="WUMV01000007">
    <property type="protein sequence ID" value="MXN66463.1"/>
    <property type="molecule type" value="Genomic_DNA"/>
</dbReference>
<keyword evidence="2" id="KW-0997">Cell inner membrane</keyword>
<dbReference type="AlphaFoldDB" id="A0A7X3S936"/>
<dbReference type="GO" id="GO:0005886">
    <property type="term" value="C:plasma membrane"/>
    <property type="evidence" value="ECO:0007669"/>
    <property type="project" value="UniProtKB-SubCell"/>
</dbReference>
<dbReference type="PANTHER" id="PTHR32089:SF112">
    <property type="entry name" value="LYSOZYME-LIKE PROTEIN-RELATED"/>
    <property type="match status" value="1"/>
</dbReference>
<dbReference type="InterPro" id="IPR033462">
    <property type="entry name" value="Cache_3-Cache_2"/>
</dbReference>
<dbReference type="Pfam" id="PF17201">
    <property type="entry name" value="Cache_3-Cache_2"/>
    <property type="match status" value="1"/>
</dbReference>
<feature type="region of interest" description="Disordered" evidence="6">
    <location>
        <begin position="312"/>
        <end position="350"/>
    </location>
</feature>
<evidence type="ECO:0000256" key="2">
    <source>
        <dbReference type="ARBA" id="ARBA00022519"/>
    </source>
</evidence>
<dbReference type="InterPro" id="IPR004089">
    <property type="entry name" value="MCPsignal_dom"/>
</dbReference>
<feature type="domain" description="HAMP" evidence="10">
    <location>
        <begin position="222"/>
        <end position="275"/>
    </location>
</feature>
<evidence type="ECO:0000259" key="9">
    <source>
        <dbReference type="PROSITE" id="PS50192"/>
    </source>
</evidence>
<keyword evidence="3 5" id="KW-0807">Transducer</keyword>
<feature type="compositionally biased region" description="Low complexity" evidence="6">
    <location>
        <begin position="335"/>
        <end position="348"/>
    </location>
</feature>
<keyword evidence="7" id="KW-0472">Membrane</keyword>
<gene>
    <name evidence="11" type="ORF">GR183_16225</name>
</gene>
<dbReference type="CDD" id="cd06225">
    <property type="entry name" value="HAMP"/>
    <property type="match status" value="1"/>
</dbReference>
<dbReference type="InterPro" id="IPR003660">
    <property type="entry name" value="HAMP_dom"/>
</dbReference>
<feature type="transmembrane region" description="Helical" evidence="7">
    <location>
        <begin position="12"/>
        <end position="36"/>
    </location>
</feature>
<sequence>MRFLAKLNLQTIMAAASVVMIVLALGTVSAVIYFLISDQITQDAIARQNASLRVAAEIVERDLPGTEIAWGKDGNVERVVMEEIPEEFASHEMIDTVGRMTHETATVFKWDDKTRDFWRKTTNIVKPDGNRAVGTQLGQNGAVYPVVTKGDTFRGEAIILGTPYYTIYEPIYSKRGDIIGILYAGVRKSVINALMNNITSKLMIAFAAILLVAGASMTFLVRTLLRPIPMLANVTHRLAEDDLDVDVPFADRKNEIGQLATAIATLKTRAEERRDLAASQETDEESRRERQKRIEQMISGFRSQVQSLTSSVGDTVTGLEETSRTLTGLARESAAKASETATSSDEASQNVETVASASEELTASISEISRQIGQTMKVVNQATEGAKSTNEKVASLASAAGKIGEVVTLIQAIAEQTNLLALNATIEAARAGEAGKGFAVVAAEVKELATQTSKATEEISGQISAIQASTREAVTAIGEITETMDEVNGYTSSIATAVEQQGAATNDISQSVLQAARGTSSVTQNMTGLSTTVDQTSAAADEVLRASSDMASKTTALNSEIERFLNEVSAA</sequence>
<feature type="domain" description="T-SNARE coiled-coil homology" evidence="9">
    <location>
        <begin position="467"/>
        <end position="529"/>
    </location>
</feature>
<keyword evidence="2" id="KW-1003">Cell membrane</keyword>
<name>A0A7X3S936_9HYPH</name>
<keyword evidence="7" id="KW-1133">Transmembrane helix</keyword>
<keyword evidence="7" id="KW-0812">Transmembrane</keyword>
<evidence type="ECO:0000256" key="4">
    <source>
        <dbReference type="ARBA" id="ARBA00029447"/>
    </source>
</evidence>
<evidence type="ECO:0000256" key="6">
    <source>
        <dbReference type="SAM" id="MobiDB-lite"/>
    </source>
</evidence>
<evidence type="ECO:0000313" key="11">
    <source>
        <dbReference type="EMBL" id="MXN66463.1"/>
    </source>
</evidence>
<dbReference type="Gene3D" id="6.10.340.10">
    <property type="match status" value="1"/>
</dbReference>
<evidence type="ECO:0000256" key="7">
    <source>
        <dbReference type="SAM" id="Phobius"/>
    </source>
</evidence>
<reference evidence="11 12" key="1">
    <citation type="submission" date="2019-12" db="EMBL/GenBank/DDBJ databases">
        <authorList>
            <person name="Li M."/>
        </authorList>
    </citation>
    <scope>NUCLEOTIDE SEQUENCE [LARGE SCALE GENOMIC DNA]</scope>
    <source>
        <strain evidence="11 12">GBMRC 2046</strain>
    </source>
</reference>
<dbReference type="SMART" id="SM00283">
    <property type="entry name" value="MA"/>
    <property type="match status" value="1"/>
</dbReference>
<dbReference type="SUPFAM" id="SSF103190">
    <property type="entry name" value="Sensory domain-like"/>
    <property type="match status" value="1"/>
</dbReference>
<dbReference type="Proteomes" id="UP000433101">
    <property type="component" value="Unassembled WGS sequence"/>
</dbReference>
<dbReference type="Pfam" id="PF00672">
    <property type="entry name" value="HAMP"/>
    <property type="match status" value="1"/>
</dbReference>
<dbReference type="InterPro" id="IPR000727">
    <property type="entry name" value="T_SNARE_dom"/>
</dbReference>
<protein>
    <submittedName>
        <fullName evidence="11">HAMP domain-containing protein</fullName>
    </submittedName>
</protein>
<accession>A0A7X3S936</accession>
<dbReference type="PROSITE" id="PS50885">
    <property type="entry name" value="HAMP"/>
    <property type="match status" value="1"/>
</dbReference>
<dbReference type="PROSITE" id="PS50192">
    <property type="entry name" value="T_SNARE"/>
    <property type="match status" value="1"/>
</dbReference>
<comment type="subcellular location">
    <subcellularLocation>
        <location evidence="1">Cell inner membrane</location>
        <topology evidence="1">Multi-pass membrane protein</topology>
    </subcellularLocation>
</comment>
<dbReference type="SMART" id="SM00304">
    <property type="entry name" value="HAMP"/>
    <property type="match status" value="1"/>
</dbReference>
<feature type="transmembrane region" description="Helical" evidence="7">
    <location>
        <begin position="202"/>
        <end position="221"/>
    </location>
</feature>
<dbReference type="RefSeq" id="WP_160776681.1">
    <property type="nucleotide sequence ID" value="NZ_WUMV01000007.1"/>
</dbReference>
<dbReference type="GO" id="GO:0007165">
    <property type="term" value="P:signal transduction"/>
    <property type="evidence" value="ECO:0007669"/>
    <property type="project" value="UniProtKB-KW"/>
</dbReference>
<evidence type="ECO:0000259" key="10">
    <source>
        <dbReference type="PROSITE" id="PS50885"/>
    </source>
</evidence>
<feature type="domain" description="Methyl-accepting transducer" evidence="8">
    <location>
        <begin position="308"/>
        <end position="551"/>
    </location>
</feature>
<dbReference type="PANTHER" id="PTHR32089">
    <property type="entry name" value="METHYL-ACCEPTING CHEMOTAXIS PROTEIN MCPB"/>
    <property type="match status" value="1"/>
</dbReference>
<dbReference type="PROSITE" id="PS50111">
    <property type="entry name" value="CHEMOTAXIS_TRANSDUC_2"/>
    <property type="match status" value="1"/>
</dbReference>